<evidence type="ECO:0000256" key="5">
    <source>
        <dbReference type="ARBA" id="ARBA00023186"/>
    </source>
</evidence>
<dbReference type="Proteomes" id="UP000619260">
    <property type="component" value="Unassembled WGS sequence"/>
</dbReference>
<dbReference type="Gene3D" id="3.90.640.10">
    <property type="entry name" value="Actin, Chain A, domain 4"/>
    <property type="match status" value="1"/>
</dbReference>
<proteinExistence type="inferred from homology"/>
<organism evidence="7 8">
    <name type="scientific">Virgisporangium aliadipatigenens</name>
    <dbReference type="NCBI Taxonomy" id="741659"/>
    <lineage>
        <taxon>Bacteria</taxon>
        <taxon>Bacillati</taxon>
        <taxon>Actinomycetota</taxon>
        <taxon>Actinomycetes</taxon>
        <taxon>Micromonosporales</taxon>
        <taxon>Micromonosporaceae</taxon>
        <taxon>Virgisporangium</taxon>
    </lineage>
</organism>
<evidence type="ECO:0000256" key="6">
    <source>
        <dbReference type="RuleBase" id="RU003322"/>
    </source>
</evidence>
<dbReference type="PRINTS" id="PR00301">
    <property type="entry name" value="HEATSHOCK70"/>
</dbReference>
<dbReference type="GO" id="GO:0140662">
    <property type="term" value="F:ATP-dependent protein folding chaperone"/>
    <property type="evidence" value="ECO:0007669"/>
    <property type="project" value="InterPro"/>
</dbReference>
<evidence type="ECO:0000256" key="3">
    <source>
        <dbReference type="ARBA" id="ARBA00022840"/>
    </source>
</evidence>
<dbReference type="RefSeq" id="WP_203901785.1">
    <property type="nucleotide sequence ID" value="NZ_BOPF01000020.1"/>
</dbReference>
<evidence type="ECO:0000256" key="4">
    <source>
        <dbReference type="ARBA" id="ARBA00023016"/>
    </source>
</evidence>
<keyword evidence="2 6" id="KW-0547">Nucleotide-binding</keyword>
<evidence type="ECO:0008006" key="9">
    <source>
        <dbReference type="Google" id="ProtNLM"/>
    </source>
</evidence>
<dbReference type="InterPro" id="IPR043129">
    <property type="entry name" value="ATPase_NBD"/>
</dbReference>
<protein>
    <recommendedName>
        <fullName evidence="9">Hsp70 family protein</fullName>
    </recommendedName>
</protein>
<evidence type="ECO:0000256" key="1">
    <source>
        <dbReference type="ARBA" id="ARBA00007381"/>
    </source>
</evidence>
<keyword evidence="4" id="KW-0346">Stress response</keyword>
<dbReference type="Pfam" id="PF00012">
    <property type="entry name" value="HSP70"/>
    <property type="match status" value="1"/>
</dbReference>
<dbReference type="SUPFAM" id="SSF53067">
    <property type="entry name" value="Actin-like ATPase domain"/>
    <property type="match status" value="2"/>
</dbReference>
<evidence type="ECO:0000313" key="8">
    <source>
        <dbReference type="Proteomes" id="UP000619260"/>
    </source>
</evidence>
<name>A0A8J3YR08_9ACTN</name>
<gene>
    <name evidence="7" type="ORF">Val02_51770</name>
</gene>
<keyword evidence="3 6" id="KW-0067">ATP-binding</keyword>
<dbReference type="PROSITE" id="PS01036">
    <property type="entry name" value="HSP70_3"/>
    <property type="match status" value="1"/>
</dbReference>
<dbReference type="AlphaFoldDB" id="A0A8J3YR08"/>
<evidence type="ECO:0000256" key="2">
    <source>
        <dbReference type="ARBA" id="ARBA00022741"/>
    </source>
</evidence>
<accession>A0A8J3YR08</accession>
<dbReference type="InterPro" id="IPR013126">
    <property type="entry name" value="Hsp_70_fam"/>
</dbReference>
<keyword evidence="8" id="KW-1185">Reference proteome</keyword>
<sequence length="543" mass="59518">MGRHSHPSVGLDFGTTTALIARRRAADPVEILPIGNPRSWLPSLVGRRDGRLVVGENAENLLPEEILRSVKRAITFDQRTLPLGAGDDRIEVSREDVIAAILHEISTRAGARGLPLTGQRDLRVGCPATWRRDQRQLLTDLVVAQTGVDDVNLMEEPVAAGLAWIAGGDVRPEEINGRVLVFDMGGGTLDVAVLDVVGGRPPSVRVLTSTGIPEAGDALDDAIAADLTTELVACGLDLDRLRKPDNAHAEILRQARAVKRDLSVKDSAPIAFRRAAFGSQRVTPIRYTRERLEEAFAPQLERAATKVWDALRLARLTHVRGGSTSDIMRTPTDELARDVRYVVLAGGMSRIPVVRRRLREMLPDAEFFDGAGVPADEAVVAGLTDESGVDAVNLYRPSFDVTLHWGDDGALPLFEAYSPLFEMFQLTRMSEPNFTRVAGRRDGLPQQRQGELRVTTPAGDPVDVIRFDRSGGQAVLDRVPVPFGFHDVLFRMYCDGRIVLTDGAGHSQQLRVGPWPAIHGRNSKPEQVAHVPEPRVYHPFNRS</sequence>
<comment type="similarity">
    <text evidence="1 6">Belongs to the heat shock protein 70 family.</text>
</comment>
<dbReference type="Gene3D" id="3.30.420.40">
    <property type="match status" value="2"/>
</dbReference>
<keyword evidence="5" id="KW-0143">Chaperone</keyword>
<dbReference type="EMBL" id="BOPF01000020">
    <property type="protein sequence ID" value="GIJ48291.1"/>
    <property type="molecule type" value="Genomic_DNA"/>
</dbReference>
<evidence type="ECO:0000313" key="7">
    <source>
        <dbReference type="EMBL" id="GIJ48291.1"/>
    </source>
</evidence>
<comment type="caution">
    <text evidence="7">The sequence shown here is derived from an EMBL/GenBank/DDBJ whole genome shotgun (WGS) entry which is preliminary data.</text>
</comment>
<dbReference type="PANTHER" id="PTHR19375">
    <property type="entry name" value="HEAT SHOCK PROTEIN 70KDA"/>
    <property type="match status" value="1"/>
</dbReference>
<reference evidence="7" key="1">
    <citation type="submission" date="2021-01" db="EMBL/GenBank/DDBJ databases">
        <title>Whole genome shotgun sequence of Virgisporangium aliadipatigenens NBRC 105644.</title>
        <authorList>
            <person name="Komaki H."/>
            <person name="Tamura T."/>
        </authorList>
    </citation>
    <scope>NUCLEOTIDE SEQUENCE</scope>
    <source>
        <strain evidence="7">NBRC 105644</strain>
    </source>
</reference>
<dbReference type="InterPro" id="IPR018181">
    <property type="entry name" value="Heat_shock_70_CS"/>
</dbReference>
<dbReference type="GO" id="GO:0005524">
    <property type="term" value="F:ATP binding"/>
    <property type="evidence" value="ECO:0007669"/>
    <property type="project" value="UniProtKB-KW"/>
</dbReference>